<evidence type="ECO:0000256" key="2">
    <source>
        <dbReference type="ARBA" id="ARBA00022692"/>
    </source>
</evidence>
<evidence type="ECO:0000313" key="6">
    <source>
        <dbReference type="EMBL" id="TDT37722.1"/>
    </source>
</evidence>
<dbReference type="Proteomes" id="UP000295830">
    <property type="component" value="Unassembled WGS sequence"/>
</dbReference>
<sequence length="153" mass="16813">MKSLELKIPPPVVALTLAALMWLVTVMFPAADLSIPGSAIVSGVIALVGFAIALAGVLQFWKAGTTINPHIPHKTAHLVDTGIYRLSRNPMYLGLLLVLLALGIYLGNILTLLALPAFVLYINRFQILPEERLMRKHFGPAFETYAAKVRRWV</sequence>
<evidence type="ECO:0000256" key="1">
    <source>
        <dbReference type="ARBA" id="ARBA00004127"/>
    </source>
</evidence>
<evidence type="ECO:0000313" key="7">
    <source>
        <dbReference type="Proteomes" id="UP000295830"/>
    </source>
</evidence>
<evidence type="ECO:0000256" key="3">
    <source>
        <dbReference type="ARBA" id="ARBA00022989"/>
    </source>
</evidence>
<keyword evidence="7" id="KW-1185">Reference proteome</keyword>
<dbReference type="PANTHER" id="PTHR12714">
    <property type="entry name" value="PROTEIN-S ISOPRENYLCYSTEINE O-METHYLTRANSFERASE"/>
    <property type="match status" value="1"/>
</dbReference>
<feature type="transmembrane region" description="Helical" evidence="5">
    <location>
        <begin position="37"/>
        <end position="61"/>
    </location>
</feature>
<keyword evidence="2 5" id="KW-0812">Transmembrane</keyword>
<protein>
    <submittedName>
        <fullName evidence="6">Protein-S-isoprenylcysteine O-methyltransferase Ste14</fullName>
    </submittedName>
</protein>
<name>A0A4R7JII9_9GAMM</name>
<feature type="transmembrane region" description="Helical" evidence="5">
    <location>
        <begin position="92"/>
        <end position="122"/>
    </location>
</feature>
<keyword evidence="4 5" id="KW-0472">Membrane</keyword>
<comment type="caution">
    <text evidence="6">The sequence shown here is derived from an EMBL/GenBank/DDBJ whole genome shotgun (WGS) entry which is preliminary data.</text>
</comment>
<dbReference type="GO" id="GO:0032259">
    <property type="term" value="P:methylation"/>
    <property type="evidence" value="ECO:0007669"/>
    <property type="project" value="UniProtKB-KW"/>
</dbReference>
<feature type="transmembrane region" description="Helical" evidence="5">
    <location>
        <begin position="12"/>
        <end position="31"/>
    </location>
</feature>
<dbReference type="InterPro" id="IPR007318">
    <property type="entry name" value="Phopholipid_MeTrfase"/>
</dbReference>
<evidence type="ECO:0000256" key="4">
    <source>
        <dbReference type="ARBA" id="ARBA00023136"/>
    </source>
</evidence>
<dbReference type="GO" id="GO:0008168">
    <property type="term" value="F:methyltransferase activity"/>
    <property type="evidence" value="ECO:0007669"/>
    <property type="project" value="UniProtKB-KW"/>
</dbReference>
<dbReference type="OrthoDB" id="9811969at2"/>
<proteinExistence type="predicted"/>
<dbReference type="RefSeq" id="WP_133736920.1">
    <property type="nucleotide sequence ID" value="NZ_SOAX01000007.1"/>
</dbReference>
<gene>
    <name evidence="6" type="ORF">DES49_2680</name>
</gene>
<comment type="subcellular location">
    <subcellularLocation>
        <location evidence="1">Endomembrane system</location>
        <topology evidence="1">Multi-pass membrane protein</topology>
    </subcellularLocation>
</comment>
<dbReference type="AlphaFoldDB" id="A0A4R7JII9"/>
<reference evidence="6 7" key="1">
    <citation type="submission" date="2019-03" db="EMBL/GenBank/DDBJ databases">
        <title>Genomic Encyclopedia of Type Strains, Phase IV (KMG-IV): sequencing the most valuable type-strain genomes for metagenomic binning, comparative biology and taxonomic classification.</title>
        <authorList>
            <person name="Goeker M."/>
        </authorList>
    </citation>
    <scope>NUCLEOTIDE SEQUENCE [LARGE SCALE GENOMIC DNA]</scope>
    <source>
        <strain evidence="6 7">DSM 15505</strain>
    </source>
</reference>
<accession>A0A4R7JII9</accession>
<dbReference type="GO" id="GO:0012505">
    <property type="term" value="C:endomembrane system"/>
    <property type="evidence" value="ECO:0007669"/>
    <property type="project" value="UniProtKB-SubCell"/>
</dbReference>
<dbReference type="Pfam" id="PF04191">
    <property type="entry name" value="PEMT"/>
    <property type="match status" value="1"/>
</dbReference>
<dbReference type="Gene3D" id="1.20.120.1630">
    <property type="match status" value="1"/>
</dbReference>
<keyword evidence="6" id="KW-0808">Transferase</keyword>
<organism evidence="6 7">
    <name type="scientific">Halospina denitrificans</name>
    <dbReference type="NCBI Taxonomy" id="332522"/>
    <lineage>
        <taxon>Bacteria</taxon>
        <taxon>Pseudomonadati</taxon>
        <taxon>Pseudomonadota</taxon>
        <taxon>Gammaproteobacteria</taxon>
        <taxon>Halospina</taxon>
    </lineage>
</organism>
<keyword evidence="3 5" id="KW-1133">Transmembrane helix</keyword>
<evidence type="ECO:0000256" key="5">
    <source>
        <dbReference type="SAM" id="Phobius"/>
    </source>
</evidence>
<dbReference type="PANTHER" id="PTHR12714:SF24">
    <property type="entry name" value="SLR1182 PROTEIN"/>
    <property type="match status" value="1"/>
</dbReference>
<keyword evidence="6" id="KW-0489">Methyltransferase</keyword>
<dbReference type="EMBL" id="SOAX01000007">
    <property type="protein sequence ID" value="TDT37722.1"/>
    <property type="molecule type" value="Genomic_DNA"/>
</dbReference>